<keyword evidence="3" id="KW-1185">Reference proteome</keyword>
<evidence type="ECO:0000313" key="2">
    <source>
        <dbReference type="EMBL" id="CAF9926270.1"/>
    </source>
</evidence>
<dbReference type="OrthoDB" id="5426911at2759"/>
<proteinExistence type="predicted"/>
<feature type="region of interest" description="Disordered" evidence="1">
    <location>
        <begin position="651"/>
        <end position="723"/>
    </location>
</feature>
<accession>A0A8H3ISU1</accession>
<feature type="region of interest" description="Disordered" evidence="1">
    <location>
        <begin position="255"/>
        <end position="288"/>
    </location>
</feature>
<dbReference type="EMBL" id="CAJPDT010000042">
    <property type="protein sequence ID" value="CAF9926270.1"/>
    <property type="molecule type" value="Genomic_DNA"/>
</dbReference>
<gene>
    <name evidence="2" type="ORF">IMSHALPRED_006925</name>
</gene>
<sequence length="723" mass="81172">MSTMITVVSVPVTAPAIKSELISLRKNRSGQQCQSHFTNTTAITVILDGSIQNVDLQGQSHHWLINLLPDALSTVKQYQFNTPRNIPSSFNTQLFNPSRPCLVCHSRPCLIFSSAAATLLELTKQHQSIVKGLGTSEPFINEEPSISGLEPAATHSQHQTLVAKSTSVDYYANKRGRSQPFSSLIQGGRSRSYSPNRGRGISATAWRPLFVEKGPAVIKDTDPRETKLLWEEVSMALEMAREKLKVFEKRGQPAKSDSFVSKDETPSNSETVPASSSTTKKITPKDGDKFRTRILRPRGISIKREDAVRVEAHFEVDKPTEAPSKWYVTEKKAAPSPLWLDFEDDTVVQIKEIYASYLNEHLLEAEYAAYSMEKFFKMDPEAITTKNREWRSRRMIGIVVKSQDLAYWSSPPEVERIDATSDPEIYSYDFDIRPDCSYWISTKGFNQETIQTVLERCFVWKEAMTGLYLTIEFKKDSLTLDIAENQVAAAGSRGLYNRFSLKVRCMTKAGVILQHTDFKHIRHYGVTMTGANFRIWCIQPLFTEDFKWNGCDMISLSSGNCAARESDIRLLMDWINEIHCWGLTVFAPEYEADIKLAALSRSSGPRISDIVAKDGSAPILRQKSAEEPRLVDFEPEDEHIQLNGTVLVGTAQTVKGRKNGKKQGKKPKGKPKKPSTVFDAVPKKSTCAEESMQHEKSARPPIRHSIRLAETRPEPSGNAGWGV</sequence>
<feature type="compositionally biased region" description="Basic residues" evidence="1">
    <location>
        <begin position="655"/>
        <end position="673"/>
    </location>
</feature>
<dbReference type="Proteomes" id="UP000664534">
    <property type="component" value="Unassembled WGS sequence"/>
</dbReference>
<protein>
    <submittedName>
        <fullName evidence="2">Uncharacterized protein</fullName>
    </submittedName>
</protein>
<evidence type="ECO:0000256" key="1">
    <source>
        <dbReference type="SAM" id="MobiDB-lite"/>
    </source>
</evidence>
<organism evidence="2 3">
    <name type="scientific">Imshaugia aleurites</name>
    <dbReference type="NCBI Taxonomy" id="172621"/>
    <lineage>
        <taxon>Eukaryota</taxon>
        <taxon>Fungi</taxon>
        <taxon>Dikarya</taxon>
        <taxon>Ascomycota</taxon>
        <taxon>Pezizomycotina</taxon>
        <taxon>Lecanoromycetes</taxon>
        <taxon>OSLEUM clade</taxon>
        <taxon>Lecanoromycetidae</taxon>
        <taxon>Lecanorales</taxon>
        <taxon>Lecanorineae</taxon>
        <taxon>Parmeliaceae</taxon>
        <taxon>Imshaugia</taxon>
    </lineage>
</organism>
<comment type="caution">
    <text evidence="2">The sequence shown here is derived from an EMBL/GenBank/DDBJ whole genome shotgun (WGS) entry which is preliminary data.</text>
</comment>
<evidence type="ECO:0000313" key="3">
    <source>
        <dbReference type="Proteomes" id="UP000664534"/>
    </source>
</evidence>
<reference evidence="2" key="1">
    <citation type="submission" date="2021-03" db="EMBL/GenBank/DDBJ databases">
        <authorList>
            <person name="Tagirdzhanova G."/>
        </authorList>
    </citation>
    <scope>NUCLEOTIDE SEQUENCE</scope>
</reference>
<name>A0A8H3ISU1_9LECA</name>
<dbReference type="AlphaFoldDB" id="A0A8H3ISU1"/>
<feature type="compositionally biased region" description="Polar residues" evidence="1">
    <location>
        <begin position="266"/>
        <end position="281"/>
    </location>
</feature>